<reference evidence="2" key="1">
    <citation type="journal article" date="2019" name="Int. J. Syst. Evol. Microbiol.">
        <title>The Global Catalogue of Microorganisms (GCM) 10K type strain sequencing project: providing services to taxonomists for standard genome sequencing and annotation.</title>
        <authorList>
            <consortium name="The Broad Institute Genomics Platform"/>
            <consortium name="The Broad Institute Genome Sequencing Center for Infectious Disease"/>
            <person name="Wu L."/>
            <person name="Ma J."/>
        </authorList>
    </citation>
    <scope>NUCLEOTIDE SEQUENCE [LARGE SCALE GENOMIC DNA]</scope>
    <source>
        <strain evidence="2">JCM 18298</strain>
    </source>
</reference>
<organism evidence="1 2">
    <name type="scientific">Nocardia callitridis</name>
    <dbReference type="NCBI Taxonomy" id="648753"/>
    <lineage>
        <taxon>Bacteria</taxon>
        <taxon>Bacillati</taxon>
        <taxon>Actinomycetota</taxon>
        <taxon>Actinomycetes</taxon>
        <taxon>Mycobacteriales</taxon>
        <taxon>Nocardiaceae</taxon>
        <taxon>Nocardia</taxon>
    </lineage>
</organism>
<name>A0ABP9L1G3_9NOCA</name>
<proteinExistence type="predicted"/>
<keyword evidence="2" id="KW-1185">Reference proteome</keyword>
<evidence type="ECO:0000313" key="2">
    <source>
        <dbReference type="Proteomes" id="UP001500603"/>
    </source>
</evidence>
<comment type="caution">
    <text evidence="1">The sequence shown here is derived from an EMBL/GenBank/DDBJ whole genome shotgun (WGS) entry which is preliminary data.</text>
</comment>
<accession>A0ABP9L1G3</accession>
<gene>
    <name evidence="1" type="ORF">GCM10023318_57640</name>
</gene>
<evidence type="ECO:0000313" key="1">
    <source>
        <dbReference type="EMBL" id="GAA5067854.1"/>
    </source>
</evidence>
<dbReference type="RefSeq" id="WP_345499432.1">
    <property type="nucleotide sequence ID" value="NZ_BAABJM010000008.1"/>
</dbReference>
<dbReference type="Proteomes" id="UP001500603">
    <property type="component" value="Unassembled WGS sequence"/>
</dbReference>
<protein>
    <submittedName>
        <fullName evidence="1">Uncharacterized protein</fullName>
    </submittedName>
</protein>
<dbReference type="EMBL" id="BAABJM010000008">
    <property type="protein sequence ID" value="GAA5067854.1"/>
    <property type="molecule type" value="Genomic_DNA"/>
</dbReference>
<sequence length="76" mass="8627">MESTAPGRPHFTTIHVEQFAWTIELDTRQIHDLFSTFSDWSTTEVAEAARAVHDLGGHVTEHYLTPLIILRRTAVP</sequence>